<keyword evidence="8" id="KW-0804">Transcription</keyword>
<dbReference type="SMART" id="SM00167">
    <property type="entry name" value="VPS9"/>
    <property type="match status" value="1"/>
</dbReference>
<dbReference type="InterPro" id="IPR011990">
    <property type="entry name" value="TPR-like_helical_dom_sf"/>
</dbReference>
<comment type="catalytic activity">
    <reaction evidence="1">
        <text>a 1,2-diacyl-sn-glycero-3-phospho-(1D-myo-inositol) + ATP = a 1,2-diacyl-sn-glycero-3-phospho-(1D-myo-inositol 4-phosphate) + ADP + H(+)</text>
        <dbReference type="Rhea" id="RHEA:19877"/>
        <dbReference type="ChEBI" id="CHEBI:15378"/>
        <dbReference type="ChEBI" id="CHEBI:30616"/>
        <dbReference type="ChEBI" id="CHEBI:57880"/>
        <dbReference type="ChEBI" id="CHEBI:58178"/>
        <dbReference type="ChEBI" id="CHEBI:456216"/>
        <dbReference type="EC" id="2.7.1.67"/>
    </reaction>
</comment>
<evidence type="ECO:0000256" key="7">
    <source>
        <dbReference type="ARBA" id="ARBA00023125"/>
    </source>
</evidence>
<dbReference type="InterPro" id="IPR000403">
    <property type="entry name" value="PI3/4_kinase_cat_dom"/>
</dbReference>
<dbReference type="FunFam" id="3.30.1010.10:FF:000018">
    <property type="entry name" value="phosphatidylinositol 4-kinase beta 1"/>
    <property type="match status" value="1"/>
</dbReference>
<organism evidence="15 16">
    <name type="scientific">Arabidopsis arenosa</name>
    <name type="common">Sand rock-cress</name>
    <name type="synonym">Cardaminopsis arenosa</name>
    <dbReference type="NCBI Taxonomy" id="38785"/>
    <lineage>
        <taxon>Eukaryota</taxon>
        <taxon>Viridiplantae</taxon>
        <taxon>Streptophyta</taxon>
        <taxon>Embryophyta</taxon>
        <taxon>Tracheophyta</taxon>
        <taxon>Spermatophyta</taxon>
        <taxon>Magnoliopsida</taxon>
        <taxon>eudicotyledons</taxon>
        <taxon>Gunneridae</taxon>
        <taxon>Pentapetalae</taxon>
        <taxon>rosids</taxon>
        <taxon>malvids</taxon>
        <taxon>Brassicales</taxon>
        <taxon>Brassicaceae</taxon>
        <taxon>Camelineae</taxon>
        <taxon>Arabidopsis</taxon>
    </lineage>
</organism>
<sequence length="2093" mass="235603">MQMAQFLSLVRGDSIESPREITSPSNLISESGSNGWLIRFFDSSFFCEWIAVSYLYKHQHSGVRDYLCNRMYTLPLSGIESYLFQICYLMVHKPSPSLDKFVIDICAKSLKIALKVHWFLLAELEDSDDNEGIGRIQEKCQIAATLVGEWSPLLRPQNEPSTPGSKNPVLNKFLSSKQKFFSLASSPPTQKSLLFSPTSGSNLQDDGSQLSADDNKIFKRLIPSPKVRDALLFRKSADKEDEECEKDGFFKRLLRDSRDEEPNANAEGFFKKLFRESKNEDDKVADAVDDEEKDGFLKKLFKEKFDEKRNGNERNKTDETLYTDGKSGEDNEREGFFKKFFKEKFEDKQDIGKADDGNQSEDDESSEFSLFRRLFRRHPEEVKTTLPSENSSNGGLVESSPGTENFFRKLFRDHDRSVEDSELFGSKKYKEKCLGSPKPQNDTPSKKPPLPNNTAAQFRKGSYHESLEFVHALCETSYDLVDIFPIEDRKTALRESIAEINSHLAEAETTGGICFPMGRGVYRVVNIPEDEYVLLNSREKVPYMICVEVLKAETPSGAKTASTSLKLSKGGIPLANGDAFLQKPPPWAYPLSTAQEVYRNSADRMSLSTVEAIDQAMTHKSEVKFVNASLSVEKHSNSITKSVSSGVIGVLRTGLESDLEWVRVVLTADPGLRMESIADPRTPRRKEHRRVPSIVAYEEVRAAAAKGEAPPGLPLKGAGQDSSDAQPMANGGMLKAGDALSGEFWEGKRLRIRKDSIYGNLPGWDLRSIIVKSGDDCRQEHLAVQLISHFFDIFQEAGLPLWLRPYEVLVTSSYTALIETIPDTASIHSIKSRYPNITSLRDFFDAKFKENSPSFKLAQRNFVESMAGYSLVCYFLQIKDRHNGNLLMDEEGHIIHIDFGFMLSNSPGGVNFESAPFKLTRELLEVMDSDAEGVPSEFFDYFKVLCIQGFLTCRKHAERIILLVEMLQGEVVVFSDNPLQALDLTWYSLLLLLFTVNLKTKFPVLNSHFTGEEFTEDCVKFSPLDSPMGKTQLAPGFRFHPTDVELVRYYLKRKVLGKKLLVDAIAEVDIYKFEPPDLPDMSFIRSGDLKWHFFCPREKKYASGVRANRATECGYWKTTGKERPVLCNSEVVGKIKTLVYHFGKSPRGERTDWVMHEYRLEDKVLTQMNVPQDTYVVCVLFKKDGPGPRNGAQYGAPFREEDWSDEEERTDLPSTSNPTNLLEPSKETTLAVTAPDDPNKDCFGGMISESCVSDFLPATTNTISELPHPSDAANTPMSTAPLAETLQTPSNDDLYSMLDLFDDDEEFLGFNNNEVRHDPGVSAPVCLEEEGIFNGLPELSNMPRTASYDLIENSELYLELQDLTAPLNPHIGLQDLTAPLNPQTGMQDLTAPLYPPTGNLNDPRSSSYLYNQGHFDFSAANDDDPYGFSASMGHRPKIFIVSILNTAPDPEKDCDAVQDFFSKMESAFRAHPLWYGCSDDELDNAGDGLEKYVMTKLFPRVFASNTDDVISDEKLFQKMSLIQQFISPENLELQPTFQNQTSWLLAQKELQKINMYNAPRDKLMCILRCCKVINNLLLNASIASNENAPGADQFLPVLIYVTIKANPPQFHSNLLYIQRYRRQSKLVGEAAYLFTNILSAESFISNIDAESLSMDEADFENKMKSARARLSDLGSQSYQTDHSAAPTAHNPKRENTLLHTKSSDSLSGTNETPIKKAESITDLENKGAATLSKDRSEATKIFQEYPYMFASVGDLKIGDVEGLLNNYKQLVFKYVCLSKGLGDATSLAPSLSQLQASKDSENHTTLSSDVQTKSETDRSVDDLFRALQERQSLPANMEGIGLRSCGEDILRLGFKLRVGTGGRIPILRRAMGIKMRDRSKNRKPLQRGRMLSIEAIQAVQALKRANPLLPPPLAPSTSSALVDRVIISKFRRLLKFDMVAVLRELLRQNECSLALKVFEEIRKEYWYKPQVRMYTDMITVMADNSLMEEVNYLYSAMKSEKGLMADIEWFNTLLTILLNHKLFDLVMDCYAFMQSIGYEPDRASFRILVLGLESYGEMSLSAIVRKDAHEYYGESLEFIEEDEEISSGTGVLI</sequence>
<feature type="region of interest" description="Disordered" evidence="10">
    <location>
        <begin position="310"/>
        <end position="332"/>
    </location>
</feature>
<feature type="compositionally biased region" description="Basic and acidic residues" evidence="10">
    <location>
        <begin position="310"/>
        <end position="319"/>
    </location>
</feature>
<dbReference type="GO" id="GO:0016020">
    <property type="term" value="C:membrane"/>
    <property type="evidence" value="ECO:0007669"/>
    <property type="project" value="TreeGrafter"/>
</dbReference>
<dbReference type="GO" id="GO:0048015">
    <property type="term" value="P:phosphatidylinositol-mediated signaling"/>
    <property type="evidence" value="ECO:0007669"/>
    <property type="project" value="TreeGrafter"/>
</dbReference>
<dbReference type="FunFam" id="2.170.150.80:FF:000002">
    <property type="entry name" value="Nac domain-containing protein 86"/>
    <property type="match status" value="1"/>
</dbReference>
<dbReference type="PANTHER" id="PTHR10048:SF22">
    <property type="entry name" value="PHOSPHATIDYLINOSITOL 4-KINASE BETA"/>
    <property type="match status" value="1"/>
</dbReference>
<dbReference type="GO" id="GO:0003677">
    <property type="term" value="F:DNA binding"/>
    <property type="evidence" value="ECO:0007669"/>
    <property type="project" value="UniProtKB-KW"/>
</dbReference>
<dbReference type="GO" id="GO:0046854">
    <property type="term" value="P:phosphatidylinositol phosphate biosynthetic process"/>
    <property type="evidence" value="ECO:0007669"/>
    <property type="project" value="InterPro"/>
</dbReference>
<dbReference type="PROSITE" id="PS00915">
    <property type="entry name" value="PI3_4_KINASE_1"/>
    <property type="match status" value="1"/>
</dbReference>
<feature type="compositionally biased region" description="Polar residues" evidence="10">
    <location>
        <begin position="1673"/>
        <end position="1682"/>
    </location>
</feature>
<gene>
    <name evidence="15" type="ORF">AARE701A_LOCUS14831</name>
</gene>
<keyword evidence="7" id="KW-0238">DNA-binding</keyword>
<dbReference type="Gene3D" id="1.25.40.70">
    <property type="entry name" value="Phosphatidylinositol 3-kinase, accessory domain (PIK)"/>
    <property type="match status" value="1"/>
</dbReference>
<keyword evidence="5" id="KW-0418">Kinase</keyword>
<dbReference type="Gene3D" id="1.25.40.10">
    <property type="entry name" value="Tetratricopeptide repeat domain"/>
    <property type="match status" value="1"/>
</dbReference>
<evidence type="ECO:0000256" key="9">
    <source>
        <dbReference type="ARBA" id="ARBA00023242"/>
    </source>
</evidence>
<dbReference type="InterPro" id="IPR037191">
    <property type="entry name" value="VPS9_dom_sf"/>
</dbReference>
<dbReference type="Gene3D" id="1.10.1070.11">
    <property type="entry name" value="Phosphatidylinositol 3-/4-kinase, catalytic domain"/>
    <property type="match status" value="1"/>
</dbReference>
<feature type="region of interest" description="Disordered" evidence="10">
    <location>
        <begin position="1795"/>
        <end position="1814"/>
    </location>
</feature>
<dbReference type="InterPro" id="IPR041545">
    <property type="entry name" value="DUF5601"/>
</dbReference>
<dbReference type="PROSITE" id="PS50290">
    <property type="entry name" value="PI3_4_KINASE_3"/>
    <property type="match status" value="1"/>
</dbReference>
<dbReference type="InterPro" id="IPR042236">
    <property type="entry name" value="PI3K_accessory_sf"/>
</dbReference>
<evidence type="ECO:0000256" key="5">
    <source>
        <dbReference type="ARBA" id="ARBA00022777"/>
    </source>
</evidence>
<dbReference type="PROSITE" id="PS51545">
    <property type="entry name" value="PIK_HELICAL"/>
    <property type="match status" value="1"/>
</dbReference>
<dbReference type="InterPro" id="IPR049160">
    <property type="entry name" value="PI4KB-PIK1_PIK"/>
</dbReference>
<feature type="domain" description="PI3K/PI4K catalytic" evidence="11">
    <location>
        <begin position="743"/>
        <end position="1027"/>
    </location>
</feature>
<evidence type="ECO:0000313" key="16">
    <source>
        <dbReference type="Proteomes" id="UP000682877"/>
    </source>
</evidence>
<dbReference type="SUPFAM" id="SSF48371">
    <property type="entry name" value="ARM repeat"/>
    <property type="match status" value="1"/>
</dbReference>
<dbReference type="FunFam" id="1.20.1050.80:FF:000007">
    <property type="entry name" value="Vacuolar protein sorting-associated protein 9A"/>
    <property type="match status" value="1"/>
</dbReference>
<feature type="domain" description="NAC" evidence="12">
    <location>
        <begin position="1033"/>
        <end position="1183"/>
    </location>
</feature>
<evidence type="ECO:0000259" key="13">
    <source>
        <dbReference type="PROSITE" id="PS51205"/>
    </source>
</evidence>
<evidence type="ECO:0000256" key="6">
    <source>
        <dbReference type="ARBA" id="ARBA00023015"/>
    </source>
</evidence>
<dbReference type="InterPro" id="IPR003441">
    <property type="entry name" value="NAC-dom"/>
</dbReference>
<evidence type="ECO:0000259" key="14">
    <source>
        <dbReference type="PROSITE" id="PS51545"/>
    </source>
</evidence>
<keyword evidence="9" id="KW-0539">Nucleus</keyword>
<feature type="region of interest" description="Disordered" evidence="10">
    <location>
        <begin position="1671"/>
        <end position="1720"/>
    </location>
</feature>
<evidence type="ECO:0000256" key="8">
    <source>
        <dbReference type="ARBA" id="ARBA00023163"/>
    </source>
</evidence>
<evidence type="ECO:0000259" key="11">
    <source>
        <dbReference type="PROSITE" id="PS50290"/>
    </source>
</evidence>
<evidence type="ECO:0000256" key="4">
    <source>
        <dbReference type="ARBA" id="ARBA00022679"/>
    </source>
</evidence>
<keyword evidence="6" id="KW-0805">Transcription regulation</keyword>
<dbReference type="SUPFAM" id="SSF56112">
    <property type="entry name" value="Protein kinase-like (PK-like)"/>
    <property type="match status" value="1"/>
</dbReference>
<feature type="compositionally biased region" description="Polar residues" evidence="10">
    <location>
        <begin position="1212"/>
        <end position="1222"/>
    </location>
</feature>
<dbReference type="GO" id="GO:0005634">
    <property type="term" value="C:nucleus"/>
    <property type="evidence" value="ECO:0007669"/>
    <property type="project" value="UniProtKB-SubCell"/>
</dbReference>
<dbReference type="InterPro" id="IPR001263">
    <property type="entry name" value="PI3K_accessory_dom"/>
</dbReference>
<proteinExistence type="predicted"/>
<dbReference type="Pfam" id="PF21245">
    <property type="entry name" value="PI4KB-PIK1_PIK"/>
    <property type="match status" value="1"/>
</dbReference>
<evidence type="ECO:0000259" key="12">
    <source>
        <dbReference type="PROSITE" id="PS51005"/>
    </source>
</evidence>
<dbReference type="SMART" id="SM00146">
    <property type="entry name" value="PI3Kc"/>
    <property type="match status" value="1"/>
</dbReference>
<reference evidence="15" key="1">
    <citation type="submission" date="2021-01" db="EMBL/GenBank/DDBJ databases">
        <authorList>
            <person name="Bezrukov I."/>
        </authorList>
    </citation>
    <scope>NUCLEOTIDE SEQUENCE</scope>
</reference>
<dbReference type="EMBL" id="LR999456">
    <property type="protein sequence ID" value="CAE6092426.1"/>
    <property type="molecule type" value="Genomic_DNA"/>
</dbReference>
<dbReference type="CDD" id="cd05168">
    <property type="entry name" value="PI4Kc_III_beta"/>
    <property type="match status" value="1"/>
</dbReference>
<feature type="compositionally biased region" description="Polar residues" evidence="10">
    <location>
        <begin position="385"/>
        <end position="394"/>
    </location>
</feature>
<protein>
    <recommendedName>
        <fullName evidence="3">1-phosphatidylinositol 4-kinase</fullName>
        <ecNumber evidence="3">2.7.1.67</ecNumber>
    </recommendedName>
</protein>
<dbReference type="GO" id="GO:0006355">
    <property type="term" value="P:regulation of DNA-templated transcription"/>
    <property type="evidence" value="ECO:0007669"/>
    <property type="project" value="InterPro"/>
</dbReference>
<dbReference type="SUPFAM" id="SSF101941">
    <property type="entry name" value="NAC domain"/>
    <property type="match status" value="1"/>
</dbReference>
<dbReference type="EC" id="2.7.1.67" evidence="3"/>
<feature type="region of interest" description="Disordered" evidence="10">
    <location>
        <begin position="431"/>
        <end position="453"/>
    </location>
</feature>
<dbReference type="SUPFAM" id="SSF109993">
    <property type="entry name" value="VPS9 domain"/>
    <property type="match status" value="1"/>
</dbReference>
<dbReference type="InterPro" id="IPR036093">
    <property type="entry name" value="NAC_dom_sf"/>
</dbReference>
<dbReference type="PROSITE" id="PS51005">
    <property type="entry name" value="NAC"/>
    <property type="match status" value="1"/>
</dbReference>
<dbReference type="GO" id="GO:0005737">
    <property type="term" value="C:cytoplasm"/>
    <property type="evidence" value="ECO:0007669"/>
    <property type="project" value="TreeGrafter"/>
</dbReference>
<comment type="subcellular location">
    <subcellularLocation>
        <location evidence="2">Nucleus</location>
    </subcellularLocation>
</comment>
<dbReference type="InterPro" id="IPR057754">
    <property type="entry name" value="PI4-kinase_beta/PIK1_cat"/>
</dbReference>
<dbReference type="InterPro" id="IPR003123">
    <property type="entry name" value="VPS9"/>
</dbReference>
<dbReference type="Gene3D" id="1.10.246.120">
    <property type="match status" value="1"/>
</dbReference>
<feature type="compositionally biased region" description="Polar residues" evidence="10">
    <location>
        <begin position="1697"/>
        <end position="1712"/>
    </location>
</feature>
<dbReference type="Proteomes" id="UP000682877">
    <property type="component" value="Chromosome 6"/>
</dbReference>
<feature type="region of interest" description="Disordered" evidence="10">
    <location>
        <begin position="1189"/>
        <end position="1222"/>
    </location>
</feature>
<dbReference type="InterPro" id="IPR016024">
    <property type="entry name" value="ARM-type_fold"/>
</dbReference>
<feature type="region of interest" description="Disordered" evidence="10">
    <location>
        <begin position="381"/>
        <end position="401"/>
    </location>
</feature>
<evidence type="ECO:0000256" key="1">
    <source>
        <dbReference type="ARBA" id="ARBA00001686"/>
    </source>
</evidence>
<evidence type="ECO:0000313" key="15">
    <source>
        <dbReference type="EMBL" id="CAE6092426.1"/>
    </source>
</evidence>
<dbReference type="Pfam" id="PF18151">
    <property type="entry name" value="DUF5601"/>
    <property type="match status" value="1"/>
</dbReference>
<dbReference type="PANTHER" id="PTHR10048">
    <property type="entry name" value="PHOSPHATIDYLINOSITOL KINASE"/>
    <property type="match status" value="1"/>
</dbReference>
<evidence type="ECO:0000256" key="3">
    <source>
        <dbReference type="ARBA" id="ARBA00012169"/>
    </source>
</evidence>
<dbReference type="Pfam" id="PF02204">
    <property type="entry name" value="VPS9"/>
    <property type="match status" value="1"/>
</dbReference>
<dbReference type="Pfam" id="PF02365">
    <property type="entry name" value="NAM"/>
    <property type="match status" value="1"/>
</dbReference>
<feature type="domain" description="VPS9" evidence="13">
    <location>
        <begin position="1509"/>
        <end position="1653"/>
    </location>
</feature>
<evidence type="ECO:0000256" key="2">
    <source>
        <dbReference type="ARBA" id="ARBA00004123"/>
    </source>
</evidence>
<dbReference type="Pfam" id="PF00454">
    <property type="entry name" value="PI3_PI4_kinase"/>
    <property type="match status" value="1"/>
</dbReference>
<dbReference type="InterPro" id="IPR018936">
    <property type="entry name" value="PI3/4_kinase_CS"/>
</dbReference>
<keyword evidence="16" id="KW-1185">Reference proteome</keyword>
<dbReference type="GO" id="GO:0004430">
    <property type="term" value="F:1-phosphatidylinositol 4-kinase activity"/>
    <property type="evidence" value="ECO:0007669"/>
    <property type="project" value="UniProtKB-EC"/>
</dbReference>
<dbReference type="PROSITE" id="PS51205">
    <property type="entry name" value="VPS9"/>
    <property type="match status" value="1"/>
</dbReference>
<keyword evidence="4" id="KW-0808">Transferase</keyword>
<dbReference type="InterPro" id="IPR011009">
    <property type="entry name" value="Kinase-like_dom_sf"/>
</dbReference>
<name>A0A8S2AKQ5_ARAAE</name>
<evidence type="ECO:0000256" key="10">
    <source>
        <dbReference type="SAM" id="MobiDB-lite"/>
    </source>
</evidence>
<dbReference type="Gene3D" id="3.30.1010.10">
    <property type="entry name" value="Phosphatidylinositol 3-kinase Catalytic Subunit, Chain A, domain 4"/>
    <property type="match status" value="1"/>
</dbReference>
<dbReference type="InterPro" id="IPR036940">
    <property type="entry name" value="PI3/4_kinase_cat_sf"/>
</dbReference>
<dbReference type="Gene3D" id="1.20.1050.80">
    <property type="entry name" value="VPS9 domain"/>
    <property type="match status" value="1"/>
</dbReference>
<accession>A0A8S2AKQ5</accession>
<dbReference type="InterPro" id="IPR015433">
    <property type="entry name" value="PI3/4_kinase"/>
</dbReference>
<dbReference type="Gene3D" id="2.170.150.80">
    <property type="entry name" value="NAC domain"/>
    <property type="match status" value="1"/>
</dbReference>
<feature type="domain" description="PIK helical" evidence="14">
    <location>
        <begin position="1"/>
        <end position="143"/>
    </location>
</feature>